<dbReference type="GO" id="GO:0031505">
    <property type="term" value="P:fungal-type cell wall organization"/>
    <property type="evidence" value="ECO:0007669"/>
    <property type="project" value="TreeGrafter"/>
</dbReference>
<dbReference type="InterPro" id="IPR009571">
    <property type="entry name" value="SUR7/Rim9-like_fungi"/>
</dbReference>
<feature type="region of interest" description="Disordered" evidence="1">
    <location>
        <begin position="281"/>
        <end position="349"/>
    </location>
</feature>
<dbReference type="EMBL" id="MU865312">
    <property type="protein sequence ID" value="KAK4229009.1"/>
    <property type="molecule type" value="Genomic_DNA"/>
</dbReference>
<evidence type="ECO:0000313" key="4">
    <source>
        <dbReference type="Proteomes" id="UP001301958"/>
    </source>
</evidence>
<protein>
    <submittedName>
        <fullName evidence="3">SUR7/PalI family-domain-containing protein</fullName>
    </submittedName>
</protein>
<comment type="caution">
    <text evidence="3">The sequence shown here is derived from an EMBL/GenBank/DDBJ whole genome shotgun (WGS) entry which is preliminary data.</text>
</comment>
<feature type="transmembrane region" description="Helical" evidence="2">
    <location>
        <begin position="206"/>
        <end position="234"/>
    </location>
</feature>
<accession>A0AAN7H606</accession>
<evidence type="ECO:0000256" key="2">
    <source>
        <dbReference type="SAM" id="Phobius"/>
    </source>
</evidence>
<keyword evidence="2" id="KW-0812">Transmembrane</keyword>
<feature type="transmembrane region" description="Helical" evidence="2">
    <location>
        <begin position="173"/>
        <end position="194"/>
    </location>
</feature>
<dbReference type="InterPro" id="IPR052413">
    <property type="entry name" value="SUR7_domain"/>
</dbReference>
<keyword evidence="2" id="KW-1133">Transmembrane helix</keyword>
<sequence length="349" mass="37703">MASFGRFVCVLLPFLLTLAALVAMLIAGLAGIADKSLYMFQVNTTDLSIDPLKALDIVSKATDGQVKLPDVKGLITRDVPVAVIETRQESKSNNITAEDLGLYDLYDISVWGYCYTPQNGSRECTKASFDWATKTLNTTTGNLNSLLTSTGQNVTLPKEITDAVKVFSTASRWTQIVFIVAYVALAVELFLGLFANCSRIFSCLTWLIAAFAAVATGCAAGLATATSVIVVGAVEASAKIYGVRADFNRRFLATVWIGAAFAIGAAFFWLFTICCCAPDHSSKKKRSRQGSDEGEKLIGGGSGAYQRIGEPNQGYQGYAQQYPRQYPQQSYSGSQGREVAYEPYSHARV</sequence>
<keyword evidence="4" id="KW-1185">Reference proteome</keyword>
<gene>
    <name evidence="3" type="ORF">QBC38DRAFT_127333</name>
</gene>
<proteinExistence type="predicted"/>
<dbReference type="PANTHER" id="PTHR28019:SF3">
    <property type="entry name" value="INTEGRAL MEMBRANE PROTEIN (AFU_ORTHOLOGUE AFUA_6G07470)"/>
    <property type="match status" value="1"/>
</dbReference>
<reference evidence="3" key="1">
    <citation type="journal article" date="2023" name="Mol. Phylogenet. Evol.">
        <title>Genome-scale phylogeny and comparative genomics of the fungal order Sordariales.</title>
        <authorList>
            <person name="Hensen N."/>
            <person name="Bonometti L."/>
            <person name="Westerberg I."/>
            <person name="Brannstrom I.O."/>
            <person name="Guillou S."/>
            <person name="Cros-Aarteil S."/>
            <person name="Calhoun S."/>
            <person name="Haridas S."/>
            <person name="Kuo A."/>
            <person name="Mondo S."/>
            <person name="Pangilinan J."/>
            <person name="Riley R."/>
            <person name="LaButti K."/>
            <person name="Andreopoulos B."/>
            <person name="Lipzen A."/>
            <person name="Chen C."/>
            <person name="Yan M."/>
            <person name="Daum C."/>
            <person name="Ng V."/>
            <person name="Clum A."/>
            <person name="Steindorff A."/>
            <person name="Ohm R.A."/>
            <person name="Martin F."/>
            <person name="Silar P."/>
            <person name="Natvig D.O."/>
            <person name="Lalanne C."/>
            <person name="Gautier V."/>
            <person name="Ament-Velasquez S.L."/>
            <person name="Kruys A."/>
            <person name="Hutchinson M.I."/>
            <person name="Powell A.J."/>
            <person name="Barry K."/>
            <person name="Miller A.N."/>
            <person name="Grigoriev I.V."/>
            <person name="Debuchy R."/>
            <person name="Gladieux P."/>
            <person name="Hiltunen Thoren M."/>
            <person name="Johannesson H."/>
        </authorList>
    </citation>
    <scope>NUCLEOTIDE SEQUENCE</scope>
    <source>
        <strain evidence="3">CBS 990.96</strain>
    </source>
</reference>
<dbReference type="Pfam" id="PF06687">
    <property type="entry name" value="SUR7"/>
    <property type="match status" value="1"/>
</dbReference>
<reference evidence="3" key="2">
    <citation type="submission" date="2023-05" db="EMBL/GenBank/DDBJ databases">
        <authorList>
            <consortium name="Lawrence Berkeley National Laboratory"/>
            <person name="Steindorff A."/>
            <person name="Hensen N."/>
            <person name="Bonometti L."/>
            <person name="Westerberg I."/>
            <person name="Brannstrom I.O."/>
            <person name="Guillou S."/>
            <person name="Cros-Aarteil S."/>
            <person name="Calhoun S."/>
            <person name="Haridas S."/>
            <person name="Kuo A."/>
            <person name="Mondo S."/>
            <person name="Pangilinan J."/>
            <person name="Riley R."/>
            <person name="Labutti K."/>
            <person name="Andreopoulos B."/>
            <person name="Lipzen A."/>
            <person name="Chen C."/>
            <person name="Yanf M."/>
            <person name="Daum C."/>
            <person name="Ng V."/>
            <person name="Clum A."/>
            <person name="Ohm R."/>
            <person name="Martin F."/>
            <person name="Silar P."/>
            <person name="Natvig D."/>
            <person name="Lalanne C."/>
            <person name="Gautier V."/>
            <person name="Ament-Velasquez S.L."/>
            <person name="Kruys A."/>
            <person name="Hutchinson M.I."/>
            <person name="Powell A.J."/>
            <person name="Barry K."/>
            <person name="Miller A.N."/>
            <person name="Grigoriev I.V."/>
            <person name="Debuchy R."/>
            <person name="Gladieux P."/>
            <person name="Thoren M.H."/>
            <person name="Johannesson H."/>
        </authorList>
    </citation>
    <scope>NUCLEOTIDE SEQUENCE</scope>
    <source>
        <strain evidence="3">CBS 990.96</strain>
    </source>
</reference>
<evidence type="ECO:0000256" key="1">
    <source>
        <dbReference type="SAM" id="MobiDB-lite"/>
    </source>
</evidence>
<name>A0AAN7H606_9PEZI</name>
<dbReference type="GO" id="GO:0005886">
    <property type="term" value="C:plasma membrane"/>
    <property type="evidence" value="ECO:0007669"/>
    <property type="project" value="InterPro"/>
</dbReference>
<dbReference type="AlphaFoldDB" id="A0AAN7H606"/>
<feature type="compositionally biased region" description="Low complexity" evidence="1">
    <location>
        <begin position="313"/>
        <end position="337"/>
    </location>
</feature>
<feature type="transmembrane region" description="Helical" evidence="2">
    <location>
        <begin position="254"/>
        <end position="278"/>
    </location>
</feature>
<dbReference type="GO" id="GO:0051285">
    <property type="term" value="C:cell cortex of cell tip"/>
    <property type="evidence" value="ECO:0007669"/>
    <property type="project" value="TreeGrafter"/>
</dbReference>
<evidence type="ECO:0000313" key="3">
    <source>
        <dbReference type="EMBL" id="KAK4229009.1"/>
    </source>
</evidence>
<dbReference type="PANTHER" id="PTHR28019">
    <property type="entry name" value="CELL MEMBRANE PROTEIN YLR413W-RELATED"/>
    <property type="match status" value="1"/>
</dbReference>
<keyword evidence="2" id="KW-0472">Membrane</keyword>
<dbReference type="Proteomes" id="UP001301958">
    <property type="component" value="Unassembled WGS sequence"/>
</dbReference>
<organism evidence="3 4">
    <name type="scientific">Podospora fimiseda</name>
    <dbReference type="NCBI Taxonomy" id="252190"/>
    <lineage>
        <taxon>Eukaryota</taxon>
        <taxon>Fungi</taxon>
        <taxon>Dikarya</taxon>
        <taxon>Ascomycota</taxon>
        <taxon>Pezizomycotina</taxon>
        <taxon>Sordariomycetes</taxon>
        <taxon>Sordariomycetidae</taxon>
        <taxon>Sordariales</taxon>
        <taxon>Podosporaceae</taxon>
        <taxon>Podospora</taxon>
    </lineage>
</organism>